<feature type="transmembrane region" description="Helical" evidence="1">
    <location>
        <begin position="374"/>
        <end position="393"/>
    </location>
</feature>
<feature type="transmembrane region" description="Helical" evidence="1">
    <location>
        <begin position="405"/>
        <end position="426"/>
    </location>
</feature>
<evidence type="ECO:0000313" key="2">
    <source>
        <dbReference type="EMBL" id="SDN37188.1"/>
    </source>
</evidence>
<feature type="transmembrane region" description="Helical" evidence="1">
    <location>
        <begin position="333"/>
        <end position="353"/>
    </location>
</feature>
<dbReference type="EMBL" id="FNIM01000002">
    <property type="protein sequence ID" value="SDN37188.1"/>
    <property type="molecule type" value="Genomic_DNA"/>
</dbReference>
<gene>
    <name evidence="2" type="ORF">SAMN05216355_102149</name>
</gene>
<dbReference type="Proteomes" id="UP000198541">
    <property type="component" value="Unassembled WGS sequence"/>
</dbReference>
<name>A0A1H0AUL8_9ACTO</name>
<feature type="transmembrane region" description="Helical" evidence="1">
    <location>
        <begin position="438"/>
        <end position="460"/>
    </location>
</feature>
<keyword evidence="1" id="KW-0472">Membrane</keyword>
<dbReference type="RefSeq" id="WP_092533844.1">
    <property type="nucleotide sequence ID" value="NZ_FNIM01000002.1"/>
</dbReference>
<feature type="transmembrane region" description="Helical" evidence="1">
    <location>
        <begin position="284"/>
        <end position="313"/>
    </location>
</feature>
<evidence type="ECO:0000256" key="1">
    <source>
        <dbReference type="SAM" id="Phobius"/>
    </source>
</evidence>
<accession>A0A1H0AUL8</accession>
<evidence type="ECO:0000313" key="3">
    <source>
        <dbReference type="Proteomes" id="UP000198541"/>
    </source>
</evidence>
<reference evidence="3" key="1">
    <citation type="submission" date="2016-10" db="EMBL/GenBank/DDBJ databases">
        <authorList>
            <person name="Varghese N."/>
            <person name="Submissions S."/>
        </authorList>
    </citation>
    <scope>NUCLEOTIDE SEQUENCE [LARGE SCALE GENOMIC DNA]</scope>
    <source>
        <strain evidence="3">DSM 27982</strain>
    </source>
</reference>
<keyword evidence="1" id="KW-0812">Transmembrane</keyword>
<feature type="transmembrane region" description="Helical" evidence="1">
    <location>
        <begin position="238"/>
        <end position="263"/>
    </location>
</feature>
<feature type="transmembrane region" description="Helical" evidence="1">
    <location>
        <begin position="668"/>
        <end position="690"/>
    </location>
</feature>
<evidence type="ECO:0008006" key="4">
    <source>
        <dbReference type="Google" id="ProtNLM"/>
    </source>
</evidence>
<proteinExistence type="predicted"/>
<keyword evidence="1" id="KW-1133">Transmembrane helix</keyword>
<organism evidence="2 3">
    <name type="scientific">Actinomyces ruminicola</name>
    <dbReference type="NCBI Taxonomy" id="332524"/>
    <lineage>
        <taxon>Bacteria</taxon>
        <taxon>Bacillati</taxon>
        <taxon>Actinomycetota</taxon>
        <taxon>Actinomycetes</taxon>
        <taxon>Actinomycetales</taxon>
        <taxon>Actinomycetaceae</taxon>
        <taxon>Actinomyces</taxon>
    </lineage>
</organism>
<protein>
    <recommendedName>
        <fullName evidence="4">FtsX-like permease family protein</fullName>
    </recommendedName>
</protein>
<keyword evidence="3" id="KW-1185">Reference proteome</keyword>
<sequence length="783" mass="80448">MTRLQLRVITGSVRARPGLFTAALLLSGVLALFGALLLSGRATFLATAEAGARAEFGGYRYQVSGDSDQLSEHMHTLAGDGQAVAVLRASAALSGPRGASDVQVSVLSGPSRTGLLAQGAYPRADGEASISAEVARRTGLSVGDRLELTSEDLPEGTAEYTVTGITRNPAAPNELTAVAVSGEVTGDDAGAAISSWLSDADPCEQIGVGKQCGSGAVTVAGVDYAVRSAVQEVSSRQLAGFPVLLALLLLSAGAACGAALAADRPHAGRVAEALRAAGATPRRAAVLAGSGMPLTLLVGSFLGIIAAQVALGLGHAAIGSALGQYWDGYRPALWQSGGLILAWLLLAAAVGVLPEQLRRWSADTRGAAWHLRPAYGVALGAAGVVAAVALVYLRVAEPHRVLTGHILGVIVGALAAPVLLLSLPWLRRTPTAGTAVRHCLTVALPVLMATMMFTGFAAFYSASLHFANGTDGREDQTLTVERLTIQDVAVLTAAYPQAMESALVFTELREDQHLPRVAPAGESGCTDAMCFTSLGSIALAPEDGPASALAGTAAAELLGGGAEDRATRVFFTPVTGQVEETAEVTGLSASSLLDSQWLPDVVLAADDPQVEALGLEPSNVRTIHLPEFGSLPEDQRDAFRSDVITRAGYAFVIEPDSPERRQLTRQALAVPVAASLVAVIGQGLAAITFLGRLRPVRLQARDYGVGRRGQCALAAPLSLSVVACTTVAALLGRFGAQPALIMNNPLVTGSFGWWWAIPIAASAAVAIGLLVAAARTPRSQGGE</sequence>
<dbReference type="AlphaFoldDB" id="A0A1H0AUL8"/>
<feature type="transmembrane region" description="Helical" evidence="1">
    <location>
        <begin position="752"/>
        <end position="774"/>
    </location>
</feature>
<feature type="transmembrane region" description="Helical" evidence="1">
    <location>
        <begin position="711"/>
        <end position="732"/>
    </location>
</feature>